<proteinExistence type="predicted"/>
<accession>A0A8H2XKW9</accession>
<feature type="compositionally biased region" description="Low complexity" evidence="1">
    <location>
        <begin position="76"/>
        <end position="118"/>
    </location>
</feature>
<evidence type="ECO:0000256" key="1">
    <source>
        <dbReference type="SAM" id="MobiDB-lite"/>
    </source>
</evidence>
<organism evidence="2 3">
    <name type="scientific">Rhizoctonia solani</name>
    <dbReference type="NCBI Taxonomy" id="456999"/>
    <lineage>
        <taxon>Eukaryota</taxon>
        <taxon>Fungi</taxon>
        <taxon>Dikarya</taxon>
        <taxon>Basidiomycota</taxon>
        <taxon>Agaricomycotina</taxon>
        <taxon>Agaricomycetes</taxon>
        <taxon>Cantharellales</taxon>
        <taxon>Ceratobasidiaceae</taxon>
        <taxon>Rhizoctonia</taxon>
    </lineage>
</organism>
<comment type="caution">
    <text evidence="2">The sequence shown here is derived from an EMBL/GenBank/DDBJ whole genome shotgun (WGS) entry which is preliminary data.</text>
</comment>
<gene>
    <name evidence="2" type="ORF">RDB_LOCUS60082</name>
</gene>
<feature type="compositionally biased region" description="Low complexity" evidence="1">
    <location>
        <begin position="387"/>
        <end position="401"/>
    </location>
</feature>
<dbReference type="AlphaFoldDB" id="A0A8H2XKW9"/>
<reference evidence="2" key="1">
    <citation type="submission" date="2021-01" db="EMBL/GenBank/DDBJ databases">
        <authorList>
            <person name="Kaushik A."/>
        </authorList>
    </citation>
    <scope>NUCLEOTIDE SEQUENCE</scope>
    <source>
        <strain evidence="2">AG3-T5</strain>
    </source>
</reference>
<dbReference type="EMBL" id="CAJMWW010000082">
    <property type="protein sequence ID" value="CAE6427876.1"/>
    <property type="molecule type" value="Genomic_DNA"/>
</dbReference>
<evidence type="ECO:0000313" key="3">
    <source>
        <dbReference type="Proteomes" id="UP000663841"/>
    </source>
</evidence>
<sequence length="529" mass="57679">MRLSTGDQGETVRMEDVVFTLNNIVDDIFKIYAGSSNNALLNDCPMEVDPDQLGSEDEIQQDINILVRPDSPTCSEPPMSARSTSSSDSEDTLSLYSPSLGHSPASSGFTTPSSSPTSLTFIDDKDTTDPDPVSIHPLVGVDGNLSPMANNAQIEVCNPLEHAPGMNRIATTTYAPTRLAATSSGFTIAYFTIYSKALSKRRRQWARMTIIYASSLAEPQDLPPSRPVDKYLEWGSYSPSSIGPPRKRMQGAMGRRVHIGPRTLPRGEWDPERKGGTIDRWNNMEVLRRERTRPHEDTKQASRRKLKPVVPLWINTSVDHGKESGTECERQTNEDDLPASSHGIGSTRGNEEIKQERSPTKGDQDTMRLCVKNGKRVSSGTPIDALNSDSGSQSNSDNSGSTAAVSILELPVNDDPNAMRWCVKNGVRVSSQTGNPTAYLDSKLGDSSGIDAQRLASGGAPVAPGSVQNTVSLDQKRPDVECPYVPKKRSPLSRTLLPVSSATMRFQLRTPGDVLRVGKARRKFASMMF</sequence>
<feature type="region of interest" description="Disordered" evidence="1">
    <location>
        <begin position="315"/>
        <end position="401"/>
    </location>
</feature>
<feature type="compositionally biased region" description="Basic and acidic residues" evidence="1">
    <location>
        <begin position="319"/>
        <end position="333"/>
    </location>
</feature>
<protein>
    <submittedName>
        <fullName evidence="2">Uncharacterized protein</fullName>
    </submittedName>
</protein>
<feature type="region of interest" description="Disordered" evidence="1">
    <location>
        <begin position="68"/>
        <end position="130"/>
    </location>
</feature>
<dbReference type="Proteomes" id="UP000663841">
    <property type="component" value="Unassembled WGS sequence"/>
</dbReference>
<evidence type="ECO:0000313" key="2">
    <source>
        <dbReference type="EMBL" id="CAE6427876.1"/>
    </source>
</evidence>
<feature type="compositionally biased region" description="Basic and acidic residues" evidence="1">
    <location>
        <begin position="349"/>
        <end position="366"/>
    </location>
</feature>
<name>A0A8H2XKW9_9AGAM</name>